<dbReference type="InterPro" id="IPR008972">
    <property type="entry name" value="Cupredoxin"/>
</dbReference>
<evidence type="ECO:0000256" key="1">
    <source>
        <dbReference type="SAM" id="SignalP"/>
    </source>
</evidence>
<evidence type="ECO:0000313" key="3">
    <source>
        <dbReference type="EMBL" id="ANJ67335.1"/>
    </source>
</evidence>
<dbReference type="KEGG" id="haz:A9404_08025"/>
<dbReference type="InterPro" id="IPR028096">
    <property type="entry name" value="EfeO_Cupredoxin"/>
</dbReference>
<name>A0A191ZHJ3_9GAMM</name>
<reference evidence="3 4" key="1">
    <citation type="submission" date="2016-06" db="EMBL/GenBank/DDBJ databases">
        <title>Insight into the functional genes involving in sulfur oxidation in Pearl River water.</title>
        <authorList>
            <person name="Luo J."/>
            <person name="Tan X."/>
            <person name="Lin W."/>
        </authorList>
    </citation>
    <scope>NUCLEOTIDE SEQUENCE [LARGE SCALE GENOMIC DNA]</scope>
    <source>
        <strain evidence="3 4">LS2</strain>
    </source>
</reference>
<keyword evidence="4" id="KW-1185">Reference proteome</keyword>
<dbReference type="STRING" id="1860122.A9404_08025"/>
<dbReference type="EMBL" id="CP016027">
    <property type="protein sequence ID" value="ANJ67335.1"/>
    <property type="molecule type" value="Genomic_DNA"/>
</dbReference>
<dbReference type="Proteomes" id="UP000078596">
    <property type="component" value="Chromosome"/>
</dbReference>
<protein>
    <recommendedName>
        <fullName evidence="2">EfeO-type cupredoxin-like domain-containing protein</fullName>
    </recommendedName>
</protein>
<gene>
    <name evidence="3" type="ORF">A9404_08025</name>
</gene>
<dbReference type="AlphaFoldDB" id="A0A191ZHJ3"/>
<feature type="domain" description="EfeO-type cupredoxin-like" evidence="2">
    <location>
        <begin position="7"/>
        <end position="107"/>
    </location>
</feature>
<dbReference type="Pfam" id="PF13473">
    <property type="entry name" value="Cupredoxin_1"/>
    <property type="match status" value="1"/>
</dbReference>
<proteinExistence type="predicted"/>
<feature type="chain" id="PRO_5008250395" description="EfeO-type cupredoxin-like domain-containing protein" evidence="1">
    <location>
        <begin position="21"/>
        <end position="108"/>
    </location>
</feature>
<dbReference type="RefSeq" id="WP_066099994.1">
    <property type="nucleotide sequence ID" value="NZ_CP016027.1"/>
</dbReference>
<dbReference type="SUPFAM" id="SSF49503">
    <property type="entry name" value="Cupredoxins"/>
    <property type="match status" value="1"/>
</dbReference>
<sequence>MSVFKASVFFAALVSSVAVAAPPEVHVVIKDHRFTPSEVKVPAGQKIRLIVDNQDATPEEFESHELNREKVIAGKSKATIYIGPLEPGRYPFFGEFNEATAQGVVVAE</sequence>
<organism evidence="3 4">
    <name type="scientific">Halothiobacillus diazotrophicus</name>
    <dbReference type="NCBI Taxonomy" id="1860122"/>
    <lineage>
        <taxon>Bacteria</taxon>
        <taxon>Pseudomonadati</taxon>
        <taxon>Pseudomonadota</taxon>
        <taxon>Gammaproteobacteria</taxon>
        <taxon>Chromatiales</taxon>
        <taxon>Halothiobacillaceae</taxon>
        <taxon>Halothiobacillus</taxon>
    </lineage>
</organism>
<evidence type="ECO:0000313" key="4">
    <source>
        <dbReference type="Proteomes" id="UP000078596"/>
    </source>
</evidence>
<dbReference type="Gene3D" id="2.60.40.420">
    <property type="entry name" value="Cupredoxins - blue copper proteins"/>
    <property type="match status" value="1"/>
</dbReference>
<keyword evidence="1" id="KW-0732">Signal</keyword>
<feature type="signal peptide" evidence="1">
    <location>
        <begin position="1"/>
        <end position="20"/>
    </location>
</feature>
<accession>A0A191ZHJ3</accession>
<evidence type="ECO:0000259" key="2">
    <source>
        <dbReference type="Pfam" id="PF13473"/>
    </source>
</evidence>
<dbReference type="OrthoDB" id="5958460at2"/>